<gene>
    <name evidence="8" type="primary">msrB</name>
    <name evidence="8" type="ORF">Pan241w_16030</name>
</gene>
<dbReference type="GO" id="GO:0030091">
    <property type="term" value="P:protein repair"/>
    <property type="evidence" value="ECO:0007669"/>
    <property type="project" value="InterPro"/>
</dbReference>
<dbReference type="AlphaFoldDB" id="A0A517RCD1"/>
<evidence type="ECO:0000256" key="3">
    <source>
        <dbReference type="ARBA" id="ARBA00022723"/>
    </source>
</evidence>
<dbReference type="Gene3D" id="2.170.150.20">
    <property type="entry name" value="Peptide methionine sulfoxide reductase"/>
    <property type="match status" value="1"/>
</dbReference>
<dbReference type="PANTHER" id="PTHR46081:SF8">
    <property type="entry name" value="PEPTIDE METHIONINE SULFOXIDE REDUCTASE 2"/>
    <property type="match status" value="1"/>
</dbReference>
<dbReference type="InterPro" id="IPR002579">
    <property type="entry name" value="Met_Sox_Rdtase_MsrB_dom"/>
</dbReference>
<evidence type="ECO:0000256" key="4">
    <source>
        <dbReference type="ARBA" id="ARBA00022833"/>
    </source>
</evidence>
<evidence type="ECO:0000256" key="2">
    <source>
        <dbReference type="ARBA" id="ARBA00012499"/>
    </source>
</evidence>
<comment type="catalytic activity">
    <reaction evidence="6">
        <text>L-methionyl-[protein] + [thioredoxin]-disulfide + H2O = L-methionyl-(R)-S-oxide-[protein] + [thioredoxin]-dithiol</text>
        <dbReference type="Rhea" id="RHEA:24164"/>
        <dbReference type="Rhea" id="RHEA-COMP:10698"/>
        <dbReference type="Rhea" id="RHEA-COMP:10700"/>
        <dbReference type="Rhea" id="RHEA-COMP:12313"/>
        <dbReference type="Rhea" id="RHEA-COMP:12314"/>
        <dbReference type="ChEBI" id="CHEBI:15377"/>
        <dbReference type="ChEBI" id="CHEBI:16044"/>
        <dbReference type="ChEBI" id="CHEBI:29950"/>
        <dbReference type="ChEBI" id="CHEBI:45764"/>
        <dbReference type="ChEBI" id="CHEBI:50058"/>
        <dbReference type="EC" id="1.8.4.12"/>
    </reaction>
</comment>
<evidence type="ECO:0000256" key="5">
    <source>
        <dbReference type="ARBA" id="ARBA00023002"/>
    </source>
</evidence>
<dbReference type="InterPro" id="IPR011057">
    <property type="entry name" value="Mss4-like_sf"/>
</dbReference>
<evidence type="ECO:0000313" key="9">
    <source>
        <dbReference type="Proteomes" id="UP000317171"/>
    </source>
</evidence>
<keyword evidence="9" id="KW-1185">Reference proteome</keyword>
<proteinExistence type="predicted"/>
<feature type="domain" description="MsrB" evidence="7">
    <location>
        <begin position="6"/>
        <end position="126"/>
    </location>
</feature>
<comment type="cofactor">
    <cofactor evidence="1">
        <name>Zn(2+)</name>
        <dbReference type="ChEBI" id="CHEBI:29105"/>
    </cofactor>
</comment>
<dbReference type="PROSITE" id="PS51790">
    <property type="entry name" value="MSRB"/>
    <property type="match status" value="1"/>
</dbReference>
<dbReference type="RefSeq" id="WP_145213288.1">
    <property type="nucleotide sequence ID" value="NZ_CP036269.1"/>
</dbReference>
<reference evidence="8 9" key="1">
    <citation type="submission" date="2019-02" db="EMBL/GenBank/DDBJ databases">
        <title>Deep-cultivation of Planctomycetes and their phenomic and genomic characterization uncovers novel biology.</title>
        <authorList>
            <person name="Wiegand S."/>
            <person name="Jogler M."/>
            <person name="Boedeker C."/>
            <person name="Pinto D."/>
            <person name="Vollmers J."/>
            <person name="Rivas-Marin E."/>
            <person name="Kohn T."/>
            <person name="Peeters S.H."/>
            <person name="Heuer A."/>
            <person name="Rast P."/>
            <person name="Oberbeckmann S."/>
            <person name="Bunk B."/>
            <person name="Jeske O."/>
            <person name="Meyerdierks A."/>
            <person name="Storesund J.E."/>
            <person name="Kallscheuer N."/>
            <person name="Luecker S."/>
            <person name="Lage O.M."/>
            <person name="Pohl T."/>
            <person name="Merkel B.J."/>
            <person name="Hornburger P."/>
            <person name="Mueller R.-W."/>
            <person name="Bruemmer F."/>
            <person name="Labrenz M."/>
            <person name="Spormann A.M."/>
            <person name="Op den Camp H."/>
            <person name="Overmann J."/>
            <person name="Amann R."/>
            <person name="Jetten M.S.M."/>
            <person name="Mascher T."/>
            <person name="Medema M.H."/>
            <person name="Devos D.P."/>
            <person name="Kaster A.-K."/>
            <person name="Ovreas L."/>
            <person name="Rohde M."/>
            <person name="Galperin M.Y."/>
            <person name="Jogler C."/>
        </authorList>
    </citation>
    <scope>NUCLEOTIDE SEQUENCE [LARGE SCALE GENOMIC DNA]</scope>
    <source>
        <strain evidence="8 9">Pan241w</strain>
    </source>
</reference>
<protein>
    <recommendedName>
        <fullName evidence="2">peptide-methionine (R)-S-oxide reductase</fullName>
        <ecNumber evidence="2">1.8.4.12</ecNumber>
    </recommendedName>
</protein>
<organism evidence="8 9">
    <name type="scientific">Gimesia alba</name>
    <dbReference type="NCBI Taxonomy" id="2527973"/>
    <lineage>
        <taxon>Bacteria</taxon>
        <taxon>Pseudomonadati</taxon>
        <taxon>Planctomycetota</taxon>
        <taxon>Planctomycetia</taxon>
        <taxon>Planctomycetales</taxon>
        <taxon>Planctomycetaceae</taxon>
        <taxon>Gimesia</taxon>
    </lineage>
</organism>
<evidence type="ECO:0000313" key="8">
    <source>
        <dbReference type="EMBL" id="QDT41540.1"/>
    </source>
</evidence>
<dbReference type="SUPFAM" id="SSF51316">
    <property type="entry name" value="Mss4-like"/>
    <property type="match status" value="1"/>
</dbReference>
<keyword evidence="4" id="KW-0862">Zinc</keyword>
<dbReference type="EC" id="1.8.4.12" evidence="2"/>
<name>A0A517RCD1_9PLAN</name>
<dbReference type="GO" id="GO:0046872">
    <property type="term" value="F:metal ion binding"/>
    <property type="evidence" value="ECO:0007669"/>
    <property type="project" value="UniProtKB-KW"/>
</dbReference>
<dbReference type="NCBIfam" id="TIGR00357">
    <property type="entry name" value="peptide-methionine (R)-S-oxide reductase MsrB"/>
    <property type="match status" value="1"/>
</dbReference>
<dbReference type="InterPro" id="IPR028427">
    <property type="entry name" value="Met_Sox_Rdtase_MsrB"/>
</dbReference>
<dbReference type="EMBL" id="CP036269">
    <property type="protein sequence ID" value="QDT41540.1"/>
    <property type="molecule type" value="Genomic_DNA"/>
</dbReference>
<evidence type="ECO:0000256" key="6">
    <source>
        <dbReference type="ARBA" id="ARBA00048488"/>
    </source>
</evidence>
<dbReference type="GO" id="GO:0006979">
    <property type="term" value="P:response to oxidative stress"/>
    <property type="evidence" value="ECO:0007669"/>
    <property type="project" value="InterPro"/>
</dbReference>
<dbReference type="GO" id="GO:0033743">
    <property type="term" value="F:peptide-methionine (R)-S-oxide reductase activity"/>
    <property type="evidence" value="ECO:0007669"/>
    <property type="project" value="UniProtKB-EC"/>
</dbReference>
<keyword evidence="5 8" id="KW-0560">Oxidoreductase</keyword>
<dbReference type="NCBIfam" id="NF004036">
    <property type="entry name" value="PRK05508.1"/>
    <property type="match status" value="1"/>
</dbReference>
<accession>A0A517RCD1</accession>
<dbReference type="PANTHER" id="PTHR46081">
    <property type="entry name" value="PEPTIDE METHIONINE SULFOXIDE REDUCTASE 2"/>
    <property type="match status" value="1"/>
</dbReference>
<dbReference type="KEGG" id="gaz:Pan241w_16030"/>
<dbReference type="OrthoDB" id="4174719at2"/>
<evidence type="ECO:0000256" key="1">
    <source>
        <dbReference type="ARBA" id="ARBA00001947"/>
    </source>
</evidence>
<keyword evidence="3" id="KW-0479">Metal-binding</keyword>
<sequence>MESESSETNYNELTPEEARVILHKGTERPFFGEYTNLKAAGTFICRRCNAPLYRSEDKFESHCGWPSFDDELPNAVDRIPDADGFRTEIVCHNCGGHLGHVFLGERMTEKNTRHCVNSVSMKFIPTDETMPDVITDNG</sequence>
<dbReference type="Pfam" id="PF01641">
    <property type="entry name" value="SelR"/>
    <property type="match status" value="1"/>
</dbReference>
<dbReference type="Proteomes" id="UP000317171">
    <property type="component" value="Chromosome"/>
</dbReference>
<evidence type="ECO:0000259" key="7">
    <source>
        <dbReference type="PROSITE" id="PS51790"/>
    </source>
</evidence>